<dbReference type="SUPFAM" id="SSF88723">
    <property type="entry name" value="PIN domain-like"/>
    <property type="match status" value="1"/>
</dbReference>
<reference evidence="2 3" key="1">
    <citation type="submission" date="2019-11" db="EMBL/GenBank/DDBJ databases">
        <title>Isolation of a new High Light Tolerant Cyanobacteria.</title>
        <authorList>
            <person name="Dobson Z."/>
            <person name="Vaughn N."/>
            <person name="Vaughn M."/>
            <person name="Fromme P."/>
            <person name="Mazor Y."/>
        </authorList>
    </citation>
    <scope>NUCLEOTIDE SEQUENCE [LARGE SCALE GENOMIC DNA]</scope>
    <source>
        <strain evidence="2 3">0216</strain>
    </source>
</reference>
<dbReference type="AlphaFoldDB" id="A0A844GYQ5"/>
<name>A0A844GYQ5_9CHRO</name>
<evidence type="ECO:0000313" key="2">
    <source>
        <dbReference type="EMBL" id="MTF40141.1"/>
    </source>
</evidence>
<dbReference type="Gene3D" id="3.40.50.1010">
    <property type="entry name" value="5'-nuclease"/>
    <property type="match status" value="1"/>
</dbReference>
<dbReference type="Proteomes" id="UP000437131">
    <property type="component" value="Unassembled WGS sequence"/>
</dbReference>
<evidence type="ECO:0000259" key="1">
    <source>
        <dbReference type="Pfam" id="PF01850"/>
    </source>
</evidence>
<organism evidence="2 3">
    <name type="scientific">Cyanobacterium aponinum 0216</name>
    <dbReference type="NCBI Taxonomy" id="2676140"/>
    <lineage>
        <taxon>Bacteria</taxon>
        <taxon>Bacillati</taxon>
        <taxon>Cyanobacteriota</taxon>
        <taxon>Cyanophyceae</taxon>
        <taxon>Oscillatoriophycideae</taxon>
        <taxon>Chroococcales</taxon>
        <taxon>Geminocystaceae</taxon>
        <taxon>Cyanobacterium</taxon>
    </lineage>
</organism>
<accession>A0A844GYQ5</accession>
<dbReference type="InterPro" id="IPR029060">
    <property type="entry name" value="PIN-like_dom_sf"/>
</dbReference>
<protein>
    <submittedName>
        <fullName evidence="2">PIN domain-containing protein</fullName>
    </submittedName>
</protein>
<feature type="domain" description="PIN" evidence="1">
    <location>
        <begin position="5"/>
        <end position="122"/>
    </location>
</feature>
<dbReference type="Pfam" id="PF01850">
    <property type="entry name" value="PIN"/>
    <property type="match status" value="1"/>
</dbReference>
<dbReference type="RefSeq" id="WP_155084436.1">
    <property type="nucleotide sequence ID" value="NZ_WMIA01000022.1"/>
</dbReference>
<evidence type="ECO:0000313" key="3">
    <source>
        <dbReference type="Proteomes" id="UP000437131"/>
    </source>
</evidence>
<dbReference type="EMBL" id="WMIA01000022">
    <property type="protein sequence ID" value="MTF40141.1"/>
    <property type="molecule type" value="Genomic_DNA"/>
</dbReference>
<proteinExistence type="predicted"/>
<dbReference type="InterPro" id="IPR002716">
    <property type="entry name" value="PIN_dom"/>
</dbReference>
<comment type="caution">
    <text evidence="2">The sequence shown here is derived from an EMBL/GenBank/DDBJ whole genome shotgun (WGS) entry which is preliminary data.</text>
</comment>
<gene>
    <name evidence="2" type="ORF">GGC33_14560</name>
</gene>
<sequence>MENIILVDTSPLIAILSPQDNYHKLCVDTLKTIKPPLLTTWAVITETLWLIRHNRKAIQSLFKMIEGGLVQIDPLSDNTISWLNQFMLKYHDMGVQVADASLCYLAEIYNLKVVFTLDRKDFNIYRIKNNRSLRIIP</sequence>